<evidence type="ECO:0000313" key="1">
    <source>
        <dbReference type="EMBL" id="KZV06819.1"/>
    </source>
</evidence>
<reference evidence="1 2" key="1">
    <citation type="journal article" date="2015" name="Proc. Natl. Acad. Sci. U.S.A.">
        <title>The resurrection genome of Boea hygrometrica: A blueprint for survival of dehydration.</title>
        <authorList>
            <person name="Xiao L."/>
            <person name="Yang G."/>
            <person name="Zhang L."/>
            <person name="Yang X."/>
            <person name="Zhao S."/>
            <person name="Ji Z."/>
            <person name="Zhou Q."/>
            <person name="Hu M."/>
            <person name="Wang Y."/>
            <person name="Chen M."/>
            <person name="Xu Y."/>
            <person name="Jin H."/>
            <person name="Xiao X."/>
            <person name="Hu G."/>
            <person name="Bao F."/>
            <person name="Hu Y."/>
            <person name="Wan P."/>
            <person name="Li L."/>
            <person name="Deng X."/>
            <person name="Kuang T."/>
            <person name="Xiang C."/>
            <person name="Zhu J.K."/>
            <person name="Oliver M.J."/>
            <person name="He Y."/>
        </authorList>
    </citation>
    <scope>NUCLEOTIDE SEQUENCE [LARGE SCALE GENOMIC DNA]</scope>
    <source>
        <strain evidence="2">cv. XS01</strain>
    </source>
</reference>
<dbReference type="EMBL" id="KV058915">
    <property type="protein sequence ID" value="KZV06819.1"/>
    <property type="molecule type" value="Genomic_DNA"/>
</dbReference>
<keyword evidence="2" id="KW-1185">Reference proteome</keyword>
<sequence length="119" mass="12669">MGGGALPDAMAACARTASRIVRDILTLLSCDGRRLAAQNYCALAGRVSQTCGFLRAGVRMNMRRSSPLLADRLRNLPCKIPRLLAGRCHIVGRRLAAGVRRSAASLGARSPLEYAICCA</sequence>
<evidence type="ECO:0000313" key="2">
    <source>
        <dbReference type="Proteomes" id="UP000250235"/>
    </source>
</evidence>
<accession>A0A2Z6ZVA4</accession>
<gene>
    <name evidence="1" type="ORF">F511_45699</name>
</gene>
<organism evidence="1 2">
    <name type="scientific">Dorcoceras hygrometricum</name>
    <dbReference type="NCBI Taxonomy" id="472368"/>
    <lineage>
        <taxon>Eukaryota</taxon>
        <taxon>Viridiplantae</taxon>
        <taxon>Streptophyta</taxon>
        <taxon>Embryophyta</taxon>
        <taxon>Tracheophyta</taxon>
        <taxon>Spermatophyta</taxon>
        <taxon>Magnoliopsida</taxon>
        <taxon>eudicotyledons</taxon>
        <taxon>Gunneridae</taxon>
        <taxon>Pentapetalae</taxon>
        <taxon>asterids</taxon>
        <taxon>lamiids</taxon>
        <taxon>Lamiales</taxon>
        <taxon>Gesneriaceae</taxon>
        <taxon>Didymocarpoideae</taxon>
        <taxon>Trichosporeae</taxon>
        <taxon>Loxocarpinae</taxon>
        <taxon>Dorcoceras</taxon>
    </lineage>
</organism>
<dbReference type="AlphaFoldDB" id="A0A2Z6ZVA4"/>
<protein>
    <submittedName>
        <fullName evidence="1">Uncharacterized protein</fullName>
    </submittedName>
</protein>
<name>A0A2Z6ZVA4_9LAMI</name>
<dbReference type="Proteomes" id="UP000250235">
    <property type="component" value="Unassembled WGS sequence"/>
</dbReference>
<proteinExistence type="predicted"/>